<feature type="transmembrane region" description="Helical" evidence="11">
    <location>
        <begin position="165"/>
        <end position="182"/>
    </location>
</feature>
<keyword evidence="6 11" id="KW-0812">Transmembrane</keyword>
<keyword evidence="5" id="KW-1003">Cell membrane</keyword>
<dbReference type="SUPFAM" id="SSF52540">
    <property type="entry name" value="P-loop containing nucleoside triphosphate hydrolases"/>
    <property type="match status" value="1"/>
</dbReference>
<feature type="transmembrane region" description="Helical" evidence="11">
    <location>
        <begin position="104"/>
        <end position="127"/>
    </location>
</feature>
<dbReference type="InterPro" id="IPR017871">
    <property type="entry name" value="ABC_transporter-like_CS"/>
</dbReference>
<gene>
    <name evidence="14" type="ORF">GCM10009788_05300</name>
</gene>
<dbReference type="Pfam" id="PF00528">
    <property type="entry name" value="BPD_transp_1"/>
    <property type="match status" value="1"/>
</dbReference>
<accession>A0ABN1ZUB9</accession>
<evidence type="ECO:0000259" key="13">
    <source>
        <dbReference type="PROSITE" id="PS50928"/>
    </source>
</evidence>
<evidence type="ECO:0000256" key="4">
    <source>
        <dbReference type="ARBA" id="ARBA00022448"/>
    </source>
</evidence>
<dbReference type="PANTHER" id="PTHR43297">
    <property type="entry name" value="OLIGOPEPTIDE TRANSPORT ATP-BINDING PROTEIN APPD"/>
    <property type="match status" value="1"/>
</dbReference>
<comment type="caution">
    <text evidence="14">The sequence shown here is derived from an EMBL/GenBank/DDBJ whole genome shotgun (WGS) entry which is preliminary data.</text>
</comment>
<evidence type="ECO:0000256" key="7">
    <source>
        <dbReference type="ARBA" id="ARBA00022741"/>
    </source>
</evidence>
<dbReference type="InterPro" id="IPR003593">
    <property type="entry name" value="AAA+_ATPase"/>
</dbReference>
<feature type="domain" description="ABC transporter" evidence="12">
    <location>
        <begin position="330"/>
        <end position="576"/>
    </location>
</feature>
<evidence type="ECO:0000259" key="12">
    <source>
        <dbReference type="PROSITE" id="PS50893"/>
    </source>
</evidence>
<evidence type="ECO:0000313" key="15">
    <source>
        <dbReference type="Proteomes" id="UP001500842"/>
    </source>
</evidence>
<dbReference type="PANTHER" id="PTHR43297:SF2">
    <property type="entry name" value="DIPEPTIDE TRANSPORT ATP-BINDING PROTEIN DPPD"/>
    <property type="match status" value="1"/>
</dbReference>
<dbReference type="PROSITE" id="PS00211">
    <property type="entry name" value="ABC_TRANSPORTER_1"/>
    <property type="match status" value="1"/>
</dbReference>
<dbReference type="InterPro" id="IPR050388">
    <property type="entry name" value="ABC_Ni/Peptide_Import"/>
</dbReference>
<dbReference type="Gene3D" id="1.10.3720.10">
    <property type="entry name" value="MetI-like"/>
    <property type="match status" value="1"/>
</dbReference>
<evidence type="ECO:0000256" key="8">
    <source>
        <dbReference type="ARBA" id="ARBA00022840"/>
    </source>
</evidence>
<evidence type="ECO:0000256" key="1">
    <source>
        <dbReference type="ARBA" id="ARBA00004141"/>
    </source>
</evidence>
<keyword evidence="4 11" id="KW-0813">Transport</keyword>
<sequence length="660" mass="69628">MTEQLATTAVAPGAGLAPAQTAPRRRRGRLWLRVLRRPAGALAAGWILLVAAGAVLADQVAPYGPLAQDLPASYALPSGEHLLGADQLGRDILSRILHGGQVTLAAVAQAVVVFVLVGLLVGLVAGYRGGLVDRIVMRACDIALAIPLVVTLLVVLAIFSRNETAAMVTFGLLASAGLVRIVRAATLAVRRDEYVLAAEVAGLRPAQVVLRHVLPRVLPPVIVQASLLACSALLVESGLNYLALGVQPPTPSWGGLVADASAAIANQPWMLVPSGGIIVATALAFGVLGDVVRDVSADRSATGPASWRRLRTPVVRREATPETTAGEVALELRGLRVLHGDTALVDGVDLVVAPGEVVGVVGESGCGKTLTLSALLRLLPPGLRMSAARLRVGGRDALALTDRGMRALRGSAVAFVPQEPVAGLDPAFTVRAQLRELVRHHDGGSRQEVDRRVRELLDHVRLPDPERVLASHPHELSGGMAQRVAIARALAGRPQVLLADEPTTALDVTVQAEILQLLRDLRDSDGLAIVIVTHDWGVVAELCDRAVVMYAGGVVEQGDVVALFEQPRHPYTRALMEANPAEAGFRRRLRSIPGQVPPADARPAGCAFAERCERRRPDCSSGAIPLVELDERRVRCLHPVGPAAVPLPPLQEEVVDVAAR</sequence>
<dbReference type="InterPro" id="IPR035906">
    <property type="entry name" value="MetI-like_sf"/>
</dbReference>
<comment type="similarity">
    <text evidence="3">Belongs to the ABC transporter superfamily.</text>
</comment>
<keyword evidence="9 11" id="KW-1133">Transmembrane helix</keyword>
<dbReference type="Pfam" id="PF08352">
    <property type="entry name" value="oligo_HPY"/>
    <property type="match status" value="1"/>
</dbReference>
<dbReference type="InterPro" id="IPR013563">
    <property type="entry name" value="Oligopep_ABC_C"/>
</dbReference>
<dbReference type="Pfam" id="PF00005">
    <property type="entry name" value="ABC_tran"/>
    <property type="match status" value="1"/>
</dbReference>
<evidence type="ECO:0000313" key="14">
    <source>
        <dbReference type="EMBL" id="GAA1504761.1"/>
    </source>
</evidence>
<feature type="domain" description="ABC transmembrane type-1" evidence="13">
    <location>
        <begin position="100"/>
        <end position="289"/>
    </location>
</feature>
<feature type="transmembrane region" description="Helical" evidence="11">
    <location>
        <begin position="34"/>
        <end position="57"/>
    </location>
</feature>
<dbReference type="SMART" id="SM00382">
    <property type="entry name" value="AAA"/>
    <property type="match status" value="1"/>
</dbReference>
<dbReference type="InterPro" id="IPR000515">
    <property type="entry name" value="MetI-like"/>
</dbReference>
<organism evidence="14 15">
    <name type="scientific">Nocardioides humi</name>
    <dbReference type="NCBI Taxonomy" id="449461"/>
    <lineage>
        <taxon>Bacteria</taxon>
        <taxon>Bacillati</taxon>
        <taxon>Actinomycetota</taxon>
        <taxon>Actinomycetes</taxon>
        <taxon>Propionibacteriales</taxon>
        <taxon>Nocardioidaceae</taxon>
        <taxon>Nocardioides</taxon>
    </lineage>
</organism>
<proteinExistence type="inferred from homology"/>
<dbReference type="CDD" id="cd06261">
    <property type="entry name" value="TM_PBP2"/>
    <property type="match status" value="1"/>
</dbReference>
<evidence type="ECO:0000256" key="6">
    <source>
        <dbReference type="ARBA" id="ARBA00022692"/>
    </source>
</evidence>
<feature type="transmembrane region" description="Helical" evidence="11">
    <location>
        <begin position="269"/>
        <end position="289"/>
    </location>
</feature>
<reference evidence="14 15" key="1">
    <citation type="journal article" date="2019" name="Int. J. Syst. Evol. Microbiol.">
        <title>The Global Catalogue of Microorganisms (GCM) 10K type strain sequencing project: providing services to taxonomists for standard genome sequencing and annotation.</title>
        <authorList>
            <consortium name="The Broad Institute Genomics Platform"/>
            <consortium name="The Broad Institute Genome Sequencing Center for Infectious Disease"/>
            <person name="Wu L."/>
            <person name="Ma J."/>
        </authorList>
    </citation>
    <scope>NUCLEOTIDE SEQUENCE [LARGE SCALE GENOMIC DNA]</scope>
    <source>
        <strain evidence="14 15">JCM 14942</strain>
    </source>
</reference>
<evidence type="ECO:0000256" key="11">
    <source>
        <dbReference type="RuleBase" id="RU363032"/>
    </source>
</evidence>
<comment type="subcellular location">
    <subcellularLocation>
        <location evidence="11">Cell membrane</location>
        <topology evidence="11">Multi-pass membrane protein</topology>
    </subcellularLocation>
    <subcellularLocation>
        <location evidence="2">Cell membrane</location>
        <topology evidence="2">Peripheral membrane protein</topology>
    </subcellularLocation>
    <subcellularLocation>
        <location evidence="1">Membrane</location>
        <topology evidence="1">Multi-pass membrane protein</topology>
    </subcellularLocation>
</comment>
<evidence type="ECO:0000256" key="5">
    <source>
        <dbReference type="ARBA" id="ARBA00022475"/>
    </source>
</evidence>
<evidence type="ECO:0000256" key="10">
    <source>
        <dbReference type="ARBA" id="ARBA00023136"/>
    </source>
</evidence>
<protein>
    <submittedName>
        <fullName evidence="14">Dipeptide/oligopeptide/nickel ABC transporter permease/ATP-binding protein</fullName>
    </submittedName>
</protein>
<dbReference type="NCBIfam" id="TIGR01727">
    <property type="entry name" value="oligo_HPY"/>
    <property type="match status" value="1"/>
</dbReference>
<dbReference type="Proteomes" id="UP001500842">
    <property type="component" value="Unassembled WGS sequence"/>
</dbReference>
<dbReference type="InterPro" id="IPR027417">
    <property type="entry name" value="P-loop_NTPase"/>
</dbReference>
<keyword evidence="7" id="KW-0547">Nucleotide-binding</keyword>
<dbReference type="RefSeq" id="WP_344110988.1">
    <property type="nucleotide sequence ID" value="NZ_BAAAOR010000004.1"/>
</dbReference>
<feature type="transmembrane region" description="Helical" evidence="11">
    <location>
        <begin position="139"/>
        <end position="159"/>
    </location>
</feature>
<dbReference type="PROSITE" id="PS50893">
    <property type="entry name" value="ABC_TRANSPORTER_2"/>
    <property type="match status" value="1"/>
</dbReference>
<dbReference type="InterPro" id="IPR003439">
    <property type="entry name" value="ABC_transporter-like_ATP-bd"/>
</dbReference>
<keyword evidence="10 11" id="KW-0472">Membrane</keyword>
<evidence type="ECO:0000256" key="2">
    <source>
        <dbReference type="ARBA" id="ARBA00004202"/>
    </source>
</evidence>
<evidence type="ECO:0000256" key="3">
    <source>
        <dbReference type="ARBA" id="ARBA00005417"/>
    </source>
</evidence>
<evidence type="ECO:0000256" key="9">
    <source>
        <dbReference type="ARBA" id="ARBA00022989"/>
    </source>
</evidence>
<keyword evidence="8" id="KW-0067">ATP-binding</keyword>
<comment type="similarity">
    <text evidence="11">Belongs to the binding-protein-dependent transport system permease family.</text>
</comment>
<dbReference type="CDD" id="cd03257">
    <property type="entry name" value="ABC_NikE_OppD_transporters"/>
    <property type="match status" value="1"/>
</dbReference>
<dbReference type="Gene3D" id="3.40.50.300">
    <property type="entry name" value="P-loop containing nucleotide triphosphate hydrolases"/>
    <property type="match status" value="1"/>
</dbReference>
<dbReference type="PROSITE" id="PS50928">
    <property type="entry name" value="ABC_TM1"/>
    <property type="match status" value="1"/>
</dbReference>
<dbReference type="EMBL" id="BAAAOR010000004">
    <property type="protein sequence ID" value="GAA1504761.1"/>
    <property type="molecule type" value="Genomic_DNA"/>
</dbReference>
<dbReference type="SUPFAM" id="SSF161098">
    <property type="entry name" value="MetI-like"/>
    <property type="match status" value="1"/>
</dbReference>
<name>A0ABN1ZUB9_9ACTN</name>
<keyword evidence="15" id="KW-1185">Reference proteome</keyword>